<comment type="caution">
    <text evidence="1">The sequence shown here is derived from an EMBL/GenBank/DDBJ whole genome shotgun (WGS) entry which is preliminary data.</text>
</comment>
<evidence type="ECO:0000313" key="2">
    <source>
        <dbReference type="Proteomes" id="UP000196440"/>
    </source>
</evidence>
<dbReference type="AlphaFoldDB" id="A0A208ZJ18"/>
<proteinExistence type="predicted"/>
<dbReference type="EMBL" id="NHOI01000044">
    <property type="protein sequence ID" value="OVZ80383.1"/>
    <property type="molecule type" value="Genomic_DNA"/>
</dbReference>
<dbReference type="RefSeq" id="WP_087816622.1">
    <property type="nucleotide sequence ID" value="NZ_CBCPKE010000026.1"/>
</dbReference>
<evidence type="ECO:0000313" key="1">
    <source>
        <dbReference type="EMBL" id="OVZ80383.1"/>
    </source>
</evidence>
<dbReference type="Proteomes" id="UP000196440">
    <property type="component" value="Unassembled WGS sequence"/>
</dbReference>
<protein>
    <submittedName>
        <fullName evidence="1">Uncharacterized protein</fullName>
    </submittedName>
</protein>
<organism evidence="1 2">
    <name type="scientific">Yersinia intermedia</name>
    <dbReference type="NCBI Taxonomy" id="631"/>
    <lineage>
        <taxon>Bacteria</taxon>
        <taxon>Pseudomonadati</taxon>
        <taxon>Pseudomonadota</taxon>
        <taxon>Gammaproteobacteria</taxon>
        <taxon>Enterobacterales</taxon>
        <taxon>Yersiniaceae</taxon>
        <taxon>Yersinia</taxon>
    </lineage>
</organism>
<gene>
    <name evidence="1" type="ORF">CBW57_22260</name>
</gene>
<reference evidence="1 2" key="1">
    <citation type="submission" date="2017-05" db="EMBL/GenBank/DDBJ databases">
        <title>Whole genome sequencing of Yersinia kristensenii.</title>
        <authorList>
            <person name="Campioni F."/>
        </authorList>
    </citation>
    <scope>NUCLEOTIDE SEQUENCE [LARGE SCALE GENOMIC DNA]</scope>
    <source>
        <strain evidence="1 2">CFSAN060536</strain>
    </source>
</reference>
<sequence length="246" mass="27755">MPCCIPSPSPSSINDNNSYIKYDSVDDLLSLSDEMVPTAGFFKDKETINLLLDRAKGDEELNMAMIENAYLITNKNDIYMRNPYVTLIDKVNIVAIKSLNLLHKKIAEGSEIHIKAGELLNKVIINHFIGTASDLKKDDINIDNWVNRNPLTKALKFCIKDNHGQPDINAVISERVIQYYQSIKNGASFLDCDPEVLTNRLLFNIFNFQTQIVPYANEKGFFSELTASGDKQIFNKRACIALPNYA</sequence>
<name>A0A208ZJ18_YERIN</name>
<accession>A0A208ZJ18</accession>